<evidence type="ECO:0000256" key="6">
    <source>
        <dbReference type="ARBA" id="ARBA00023277"/>
    </source>
</evidence>
<dbReference type="InterPro" id="IPR001579">
    <property type="entry name" value="Glyco_hydro_18_chit_AS"/>
</dbReference>
<feature type="compositionally biased region" description="Polar residues" evidence="10">
    <location>
        <begin position="360"/>
        <end position="370"/>
    </location>
</feature>
<feature type="region of interest" description="Disordered" evidence="10">
    <location>
        <begin position="589"/>
        <end position="619"/>
    </location>
</feature>
<dbReference type="GO" id="GO:0006032">
    <property type="term" value="P:chitin catabolic process"/>
    <property type="evidence" value="ECO:0007669"/>
    <property type="project" value="UniProtKB-KW"/>
</dbReference>
<evidence type="ECO:0000256" key="3">
    <source>
        <dbReference type="ARBA" id="ARBA00012729"/>
    </source>
</evidence>
<dbReference type="SMART" id="SM00636">
    <property type="entry name" value="Glyco_18"/>
    <property type="match status" value="1"/>
</dbReference>
<dbReference type="SUPFAM" id="SSF54556">
    <property type="entry name" value="Chitinase insertion domain"/>
    <property type="match status" value="1"/>
</dbReference>
<evidence type="ECO:0000313" key="13">
    <source>
        <dbReference type="Proteomes" id="UP000664521"/>
    </source>
</evidence>
<evidence type="ECO:0000259" key="11">
    <source>
        <dbReference type="PROSITE" id="PS51910"/>
    </source>
</evidence>
<name>A0A8H3J4M8_9LECA</name>
<evidence type="ECO:0000256" key="7">
    <source>
        <dbReference type="ARBA" id="ARBA00023295"/>
    </source>
</evidence>
<comment type="similarity">
    <text evidence="2">Belongs to the glycosyl hydrolase 18 family. Chitinase class V subfamily.</text>
</comment>
<protein>
    <recommendedName>
        <fullName evidence="3">chitinase</fullName>
        <ecNumber evidence="3">3.2.1.14</ecNumber>
    </recommendedName>
</protein>
<dbReference type="GO" id="GO:0008061">
    <property type="term" value="F:chitin binding"/>
    <property type="evidence" value="ECO:0007669"/>
    <property type="project" value="InterPro"/>
</dbReference>
<dbReference type="Gene3D" id="3.20.20.80">
    <property type="entry name" value="Glycosidases"/>
    <property type="match status" value="1"/>
</dbReference>
<keyword evidence="8" id="KW-0624">Polysaccharide degradation</keyword>
<dbReference type="Gene3D" id="3.10.50.10">
    <property type="match status" value="1"/>
</dbReference>
<organism evidence="12 13">
    <name type="scientific">Heterodermia speciosa</name>
    <dbReference type="NCBI Taxonomy" id="116794"/>
    <lineage>
        <taxon>Eukaryota</taxon>
        <taxon>Fungi</taxon>
        <taxon>Dikarya</taxon>
        <taxon>Ascomycota</taxon>
        <taxon>Pezizomycotina</taxon>
        <taxon>Lecanoromycetes</taxon>
        <taxon>OSLEUM clade</taxon>
        <taxon>Lecanoromycetidae</taxon>
        <taxon>Caliciales</taxon>
        <taxon>Physciaceae</taxon>
        <taxon>Heterodermia</taxon>
    </lineage>
</organism>
<feature type="compositionally biased region" description="Polar residues" evidence="10">
    <location>
        <begin position="589"/>
        <end position="598"/>
    </location>
</feature>
<dbReference type="InterPro" id="IPR029070">
    <property type="entry name" value="Chitinase_insertion_sf"/>
</dbReference>
<keyword evidence="4 9" id="KW-0378">Hydrolase</keyword>
<evidence type="ECO:0000256" key="8">
    <source>
        <dbReference type="ARBA" id="ARBA00023326"/>
    </source>
</evidence>
<dbReference type="OrthoDB" id="73875at2759"/>
<evidence type="ECO:0000313" key="12">
    <source>
        <dbReference type="EMBL" id="CAF9940614.1"/>
    </source>
</evidence>
<evidence type="ECO:0000256" key="10">
    <source>
        <dbReference type="SAM" id="MobiDB-lite"/>
    </source>
</evidence>
<dbReference type="InterPro" id="IPR017853">
    <property type="entry name" value="GH"/>
</dbReference>
<dbReference type="SUPFAM" id="SSF51445">
    <property type="entry name" value="(Trans)glycosidases"/>
    <property type="match status" value="1"/>
</dbReference>
<feature type="region of interest" description="Disordered" evidence="10">
    <location>
        <begin position="360"/>
        <end position="382"/>
    </location>
</feature>
<dbReference type="InterPro" id="IPR050314">
    <property type="entry name" value="Glycosyl_Hydrlase_18"/>
</dbReference>
<accession>A0A8H3J4M8</accession>
<comment type="catalytic activity">
    <reaction evidence="1">
        <text>Random endo-hydrolysis of N-acetyl-beta-D-glucosaminide (1-&gt;4)-beta-linkages in chitin and chitodextrins.</text>
        <dbReference type="EC" id="3.2.1.14"/>
    </reaction>
</comment>
<feature type="region of interest" description="Disordered" evidence="10">
    <location>
        <begin position="397"/>
        <end position="418"/>
    </location>
</feature>
<evidence type="ECO:0000256" key="5">
    <source>
        <dbReference type="ARBA" id="ARBA00023024"/>
    </source>
</evidence>
<keyword evidence="5" id="KW-0146">Chitin degradation</keyword>
<evidence type="ECO:0000256" key="2">
    <source>
        <dbReference type="ARBA" id="ARBA00008682"/>
    </source>
</evidence>
<dbReference type="PANTHER" id="PTHR11177">
    <property type="entry name" value="CHITINASE"/>
    <property type="match status" value="1"/>
</dbReference>
<keyword evidence="6" id="KW-0119">Carbohydrate metabolism</keyword>
<feature type="domain" description="GH18" evidence="11">
    <location>
        <begin position="21"/>
        <end position="375"/>
    </location>
</feature>
<proteinExistence type="inferred from homology"/>
<comment type="caution">
    <text evidence="12">The sequence shown here is derived from an EMBL/GenBank/DDBJ whole genome shotgun (WGS) entry which is preliminary data.</text>
</comment>
<evidence type="ECO:0000256" key="9">
    <source>
        <dbReference type="RuleBase" id="RU000489"/>
    </source>
</evidence>
<dbReference type="EC" id="3.2.1.14" evidence="3"/>
<evidence type="ECO:0000256" key="4">
    <source>
        <dbReference type="ARBA" id="ARBA00022801"/>
    </source>
</evidence>
<dbReference type="AlphaFoldDB" id="A0A8H3J4M8"/>
<gene>
    <name evidence="12" type="ORF">HETSPECPRED_002464</name>
</gene>
<dbReference type="InterPro" id="IPR001223">
    <property type="entry name" value="Glyco_hydro18_cat"/>
</dbReference>
<dbReference type="GO" id="GO:0000272">
    <property type="term" value="P:polysaccharide catabolic process"/>
    <property type="evidence" value="ECO:0007669"/>
    <property type="project" value="UniProtKB-KW"/>
</dbReference>
<dbReference type="PANTHER" id="PTHR11177:SF333">
    <property type="entry name" value="CHITINASE"/>
    <property type="match status" value="1"/>
</dbReference>
<feature type="compositionally biased region" description="Low complexity" evidence="10">
    <location>
        <begin position="371"/>
        <end position="382"/>
    </location>
</feature>
<dbReference type="Pfam" id="PF00704">
    <property type="entry name" value="Glyco_hydro_18"/>
    <property type="match status" value="1"/>
</dbReference>
<evidence type="ECO:0000256" key="1">
    <source>
        <dbReference type="ARBA" id="ARBA00000822"/>
    </source>
</evidence>
<dbReference type="EMBL" id="CAJPDS010000157">
    <property type="protein sequence ID" value="CAF9940614.1"/>
    <property type="molecule type" value="Genomic_DNA"/>
</dbReference>
<keyword evidence="13" id="KW-1185">Reference proteome</keyword>
<dbReference type="InterPro" id="IPR011583">
    <property type="entry name" value="Chitinase_II/V-like_cat"/>
</dbReference>
<dbReference type="PROSITE" id="PS01095">
    <property type="entry name" value="GH18_1"/>
    <property type="match status" value="1"/>
</dbReference>
<dbReference type="PROSITE" id="PS51910">
    <property type="entry name" value="GH18_2"/>
    <property type="match status" value="1"/>
</dbReference>
<reference evidence="12" key="1">
    <citation type="submission" date="2021-03" db="EMBL/GenBank/DDBJ databases">
        <authorList>
            <person name="Tagirdzhanova G."/>
        </authorList>
    </citation>
    <scope>NUCLEOTIDE SEQUENCE</scope>
</reference>
<dbReference type="GO" id="GO:0008843">
    <property type="term" value="F:endochitinase activity"/>
    <property type="evidence" value="ECO:0007669"/>
    <property type="project" value="UniProtKB-EC"/>
</dbReference>
<dbReference type="Proteomes" id="UP000664521">
    <property type="component" value="Unassembled WGS sequence"/>
</dbReference>
<sequence length="992" mass="108553">MFAVPSSDFAVRLRSSVSGLTRRILYTLRKVAPEDLNLNDYTHINFAFSFFDPSTFQITSMDSNSAALYSRFTALKSKQNGLQAWISVGGWSFTDPGPSQKAFSNMASSSGNRAKFISGLMQFMSTYGFDGVDLDWEYPGADDRGGIKEDTANYVSLTQELKAAFGSKYGISMTLPTSYWYLQHFDLPGIQQHIDWFNLMAYDLHGTWDAASKFVGPYIAPHTNITEIDLGMDLLWRSGVTPDRVVLGQGLYGRSFTLADPSCNTPNGVCRFSGPAKAGPCSNAAGILDKQEIDDIISKNHLQPVWAHREGVKWITWDSNQWVSYDDADTFKQKKDFANSRCLGGLMVWAMDQVDQSGSNDLGLNSNVTPDQQSDANQQSADQLAGVTCRSAPCGSSCPQGSSQVTETNGQPGQLSTSAKCPKGKYQPLCCDHGTTMGKCQWRGFRGAGLSCISGCADGETEVTTNKNNHGKKGDQTCNGGVQSYCCAGFKPAPSKAQLAKDAKDAAKAAAEAAAEQAALDVAAKAFCRVAVPALLAPLELLEDLIPIFGEIADIAEIAATPALIQGCIKGIEKEGKAEFKVFGKKHTLSMNQPSKKPSATRPPPKSHETPKTSSESNACSLKARGLEKRAPCNDKTEYTATTTLYQTVQKTCDVGRYKQACFHYQSAIREANNPRFNPVTCSEFVPSRNFMQAGPALAEWSGEHNADWTRWMRRPRARCQRDEWPPQHFWQGDPGQLIRYNHLEDNTGAGSIWNQFCPEHAAFRCEPGSVHVLPQGPRARIATTQCRKELTIKVMSLSFEDDDAPLSQRQDDGLSANECYPQTLVDDPTFALLNRDPYFRRNGRTPNPDFANPPSAQLINGRNPPFRKRHLSYLDPHEFVLEEFNSSRRLAPAELDQIAEAIALDEHLAMLDEQMEEVAAAYVDCIGDDCATSATLLPHASLTLLPRPTRTASNRVDATTTVVSLPSDTLQSELSIAMARSGLASPPAPTS</sequence>
<keyword evidence="7 9" id="KW-0326">Glycosidase</keyword>